<comment type="cofactor">
    <cofactor evidence="4">
        <name>Mn(2+)</name>
        <dbReference type="ChEBI" id="CHEBI:29035"/>
    </cofactor>
    <text evidence="4">Binds 2 manganese ions per subunit.</text>
</comment>
<comment type="caution">
    <text evidence="8">The sequence shown here is derived from an EMBL/GenBank/DDBJ whole genome shotgun (WGS) entry which is preliminary data.</text>
</comment>
<dbReference type="EMBL" id="QVFB01000001">
    <property type="protein sequence ID" value="RGC21724.1"/>
    <property type="molecule type" value="Genomic_DNA"/>
</dbReference>
<dbReference type="PROSITE" id="PS51409">
    <property type="entry name" value="ARGINASE_2"/>
    <property type="match status" value="1"/>
</dbReference>
<dbReference type="PANTHER" id="PTHR11358:SF26">
    <property type="entry name" value="GUANIDINO ACID HYDROLASE, MITOCHONDRIAL"/>
    <property type="match status" value="1"/>
</dbReference>
<dbReference type="Proteomes" id="UP000477010">
    <property type="component" value="Unassembled WGS sequence"/>
</dbReference>
<dbReference type="GO" id="GO:0046872">
    <property type="term" value="F:metal ion binding"/>
    <property type="evidence" value="ECO:0007669"/>
    <property type="project" value="UniProtKB-KW"/>
</dbReference>
<protein>
    <submittedName>
        <fullName evidence="8">Agmatinase</fullName>
        <ecNumber evidence="6">3.5.3.11</ecNumber>
    </submittedName>
</protein>
<comment type="similarity">
    <text evidence="1">Belongs to the arginase family. Agmatinase subfamily.</text>
</comment>
<dbReference type="Proteomes" id="UP000260733">
    <property type="component" value="Unassembled WGS sequence"/>
</dbReference>
<reference evidence="12 13" key="4">
    <citation type="journal article" date="2019" name="Nat. Med.">
        <title>A library of human gut bacterial isolates paired with longitudinal multiomics data enables mechanistic microbiome research.</title>
        <authorList>
            <person name="Poyet M."/>
            <person name="Groussin M."/>
            <person name="Gibbons S.M."/>
            <person name="Avila-Pacheco J."/>
            <person name="Jiang X."/>
            <person name="Kearney S.M."/>
            <person name="Perrotta A.R."/>
            <person name="Berdy B."/>
            <person name="Zhao S."/>
            <person name="Lieberman T.D."/>
            <person name="Swanson P.K."/>
            <person name="Smith M."/>
            <person name="Roesemann S."/>
            <person name="Alexander J.E."/>
            <person name="Rich S.A."/>
            <person name="Livny J."/>
            <person name="Vlamakis H."/>
            <person name="Clish C."/>
            <person name="Bullock K."/>
            <person name="Deik A."/>
            <person name="Scott J."/>
            <person name="Pierce K.A."/>
            <person name="Xavier R.J."/>
            <person name="Alm E.J."/>
        </authorList>
    </citation>
    <scope>NUCLEOTIDE SEQUENCE [LARGE SCALE GENOMIC DNA]</scope>
    <source>
        <strain evidence="6 12">BIOML-B1</strain>
        <strain evidence="7 13">BIOML-B9</strain>
    </source>
</reference>
<evidence type="ECO:0000256" key="1">
    <source>
        <dbReference type="ARBA" id="ARBA00009227"/>
    </source>
</evidence>
<dbReference type="EC" id="3.5.3.11" evidence="6"/>
<gene>
    <name evidence="8" type="primary">speB</name>
    <name evidence="8" type="ORF">CGS55_10910</name>
    <name evidence="9" type="ORF">DW855_00335</name>
    <name evidence="7" type="ORF">GKD85_02995</name>
    <name evidence="6" type="ORF">GKE10_14195</name>
</gene>
<dbReference type="PROSITE" id="PS01053">
    <property type="entry name" value="ARGINASE_1"/>
    <property type="match status" value="1"/>
</dbReference>
<proteinExistence type="inferred from homology"/>
<dbReference type="PIRSF" id="PIRSF036979">
    <property type="entry name" value="Arginase"/>
    <property type="match status" value="1"/>
</dbReference>
<evidence type="ECO:0000313" key="9">
    <source>
        <dbReference type="EMBL" id="RGC21724.1"/>
    </source>
</evidence>
<dbReference type="InterPro" id="IPR005925">
    <property type="entry name" value="Agmatinase-rel"/>
</dbReference>
<feature type="binding site" evidence="4">
    <location>
        <position position="132"/>
    </location>
    <ligand>
        <name>Mn(2+)</name>
        <dbReference type="ChEBI" id="CHEBI:29035"/>
        <label>1</label>
    </ligand>
</feature>
<dbReference type="NCBIfam" id="TIGR01230">
    <property type="entry name" value="agmatinase"/>
    <property type="match status" value="1"/>
</dbReference>
<reference evidence="8 10" key="1">
    <citation type="journal article" date="2017" name="Front. Microbiol.">
        <title>New Insights into the Diversity of the Genus Faecalibacterium.</title>
        <authorList>
            <person name="Benevides L."/>
            <person name="Burman S."/>
            <person name="Martin R."/>
            <person name="Robert V."/>
            <person name="Thomas M."/>
            <person name="Miquel S."/>
            <person name="Chain F."/>
            <person name="Sokol H."/>
            <person name="Bermudez-Humaran L.G."/>
            <person name="Morrison M."/>
            <person name="Langella P."/>
            <person name="Azevedo V.A."/>
            <person name="Chatel J.M."/>
            <person name="Soares S."/>
        </authorList>
    </citation>
    <scope>NUCLEOTIDE SEQUENCE [LARGE SCALE GENOMIC DNA]</scope>
    <source>
        <strain evidence="8 10">CNCM I 4546</strain>
    </source>
</reference>
<dbReference type="InterPro" id="IPR023696">
    <property type="entry name" value="Ureohydrolase_dom_sf"/>
</dbReference>
<dbReference type="EMBL" id="WKQE01000002">
    <property type="protein sequence ID" value="MSC79793.1"/>
    <property type="molecule type" value="Genomic_DNA"/>
</dbReference>
<dbReference type="GO" id="GO:0008783">
    <property type="term" value="F:agmatinase activity"/>
    <property type="evidence" value="ECO:0007669"/>
    <property type="project" value="UniProtKB-EC"/>
</dbReference>
<dbReference type="CDD" id="cd11593">
    <property type="entry name" value="Agmatinase-like_2"/>
    <property type="match status" value="1"/>
</dbReference>
<dbReference type="GO" id="GO:0033389">
    <property type="term" value="P:putrescine biosynthetic process from arginine, via agmatine"/>
    <property type="evidence" value="ECO:0007669"/>
    <property type="project" value="TreeGrafter"/>
</dbReference>
<evidence type="ECO:0000256" key="3">
    <source>
        <dbReference type="ARBA" id="ARBA00022801"/>
    </source>
</evidence>
<sequence>MMHPNVETFIGCDSSYRAASIVLYGAPYDSTTSYRPGARFGPAAIRHESYGLETYSPYQNADLTDFDVFDSGDLELCFGSSELALADIEARAEEILKDGKFPLLLGGEHLVTLGAVRAAVKKYPDLHIVHFDAHADLRDDYLGAKLSHACVLRRCHELVGDGHIHQFCIRSGDRAEFEFAAQHTEMHKFDFTGLAELTAQLCESKVPVYLTIDLDCLDPSCFPGTGTPEAGGVSFLQLLEAIRTVTKANIIGADLNELAPTLDTTGVSTATACKVLRETLIALDKGWPGFQV</sequence>
<dbReference type="InterPro" id="IPR006035">
    <property type="entry name" value="Ureohydrolase"/>
</dbReference>
<evidence type="ECO:0000256" key="4">
    <source>
        <dbReference type="PIRSR" id="PIRSR036979-1"/>
    </source>
</evidence>
<dbReference type="EMBL" id="NMTV01000063">
    <property type="protein sequence ID" value="PDX71987.1"/>
    <property type="molecule type" value="Genomic_DNA"/>
</dbReference>
<evidence type="ECO:0000313" key="12">
    <source>
        <dbReference type="Proteomes" id="UP000462091"/>
    </source>
</evidence>
<accession>A0A2A6ZYR8</accession>
<keyword evidence="3 5" id="KW-0378">Hydrolase</keyword>
<evidence type="ECO:0000313" key="11">
    <source>
        <dbReference type="Proteomes" id="UP000260733"/>
    </source>
</evidence>
<feature type="binding site" evidence="4">
    <location>
        <position position="215"/>
    </location>
    <ligand>
        <name>Mn(2+)</name>
        <dbReference type="ChEBI" id="CHEBI:29035"/>
        <label>1</label>
    </ligand>
</feature>
<dbReference type="Proteomes" id="UP000462091">
    <property type="component" value="Unassembled WGS sequence"/>
</dbReference>
<evidence type="ECO:0000313" key="7">
    <source>
        <dbReference type="EMBL" id="MSC79793.1"/>
    </source>
</evidence>
<dbReference type="InterPro" id="IPR020855">
    <property type="entry name" value="Ureohydrolase_Mn_BS"/>
</dbReference>
<dbReference type="Gene3D" id="3.40.800.10">
    <property type="entry name" value="Ureohydrolase domain"/>
    <property type="match status" value="1"/>
</dbReference>
<feature type="binding site" evidence="4">
    <location>
        <position position="134"/>
    </location>
    <ligand>
        <name>Mn(2+)</name>
        <dbReference type="ChEBI" id="CHEBI:29035"/>
        <label>1</label>
    </ligand>
</feature>
<feature type="binding site" evidence="4">
    <location>
        <position position="136"/>
    </location>
    <ligand>
        <name>Mn(2+)</name>
        <dbReference type="ChEBI" id="CHEBI:29035"/>
        <label>1</label>
    </ligand>
</feature>
<dbReference type="Pfam" id="PF00491">
    <property type="entry name" value="Arginase"/>
    <property type="match status" value="1"/>
</dbReference>
<reference evidence="8" key="2">
    <citation type="submission" date="2017-07" db="EMBL/GenBank/DDBJ databases">
        <authorList>
            <person name="Sun Z.S."/>
            <person name="Albrecht U."/>
            <person name="Echele G."/>
            <person name="Lee C.C."/>
        </authorList>
    </citation>
    <scope>NUCLEOTIDE SEQUENCE</scope>
    <source>
        <strain evidence="8">CNCM I 4546</strain>
    </source>
</reference>
<feature type="binding site" evidence="4">
    <location>
        <position position="213"/>
    </location>
    <ligand>
        <name>Mn(2+)</name>
        <dbReference type="ChEBI" id="CHEBI:29035"/>
        <label>1</label>
    </ligand>
</feature>
<dbReference type="Proteomes" id="UP000219901">
    <property type="component" value="Unassembled WGS sequence"/>
</dbReference>
<evidence type="ECO:0000313" key="6">
    <source>
        <dbReference type="EMBL" id="MSC53017.1"/>
    </source>
</evidence>
<dbReference type="PANTHER" id="PTHR11358">
    <property type="entry name" value="ARGINASE/AGMATINASE"/>
    <property type="match status" value="1"/>
</dbReference>
<evidence type="ECO:0000313" key="8">
    <source>
        <dbReference type="EMBL" id="PDX71987.1"/>
    </source>
</evidence>
<evidence type="ECO:0000256" key="2">
    <source>
        <dbReference type="ARBA" id="ARBA00022723"/>
    </source>
</evidence>
<evidence type="ECO:0000256" key="5">
    <source>
        <dbReference type="RuleBase" id="RU003684"/>
    </source>
</evidence>
<dbReference type="SUPFAM" id="SSF52768">
    <property type="entry name" value="Arginase/deacetylase"/>
    <property type="match status" value="1"/>
</dbReference>
<reference evidence="9 11" key="3">
    <citation type="submission" date="2018-08" db="EMBL/GenBank/DDBJ databases">
        <title>A genome reference for cultivated species of the human gut microbiota.</title>
        <authorList>
            <person name="Zou Y."/>
            <person name="Xue W."/>
            <person name="Luo G."/>
        </authorList>
    </citation>
    <scope>NUCLEOTIDE SEQUENCE [LARGE SCALE GENOMIC DNA]</scope>
    <source>
        <strain evidence="9 11">AM37-13AC</strain>
    </source>
</reference>
<keyword evidence="4" id="KW-0464">Manganese</keyword>
<evidence type="ECO:0000313" key="13">
    <source>
        <dbReference type="Proteomes" id="UP000477010"/>
    </source>
</evidence>
<name>A0A2A6ZYR8_9FIRM</name>
<dbReference type="EMBL" id="WKQM01000050">
    <property type="protein sequence ID" value="MSC53017.1"/>
    <property type="molecule type" value="Genomic_DNA"/>
</dbReference>
<evidence type="ECO:0000313" key="10">
    <source>
        <dbReference type="Proteomes" id="UP000219901"/>
    </source>
</evidence>
<feature type="binding site" evidence="4">
    <location>
        <position position="109"/>
    </location>
    <ligand>
        <name>Mn(2+)</name>
        <dbReference type="ChEBI" id="CHEBI:29035"/>
        <label>1</label>
    </ligand>
</feature>
<organism evidence="8 10">
    <name type="scientific">Faecalibacterium prausnitzii</name>
    <dbReference type="NCBI Taxonomy" id="853"/>
    <lineage>
        <taxon>Bacteria</taxon>
        <taxon>Bacillati</taxon>
        <taxon>Bacillota</taxon>
        <taxon>Clostridia</taxon>
        <taxon>Eubacteriales</taxon>
        <taxon>Oscillospiraceae</taxon>
        <taxon>Faecalibacterium</taxon>
    </lineage>
</organism>
<keyword evidence="2 4" id="KW-0479">Metal-binding</keyword>
<dbReference type="AlphaFoldDB" id="A0A2A6ZYR8"/>